<sequence>MTPEIDTRHSSSDEVKVEQTNIEHSSEASHEKDVEAGNAPLVRALGERHLQMIGIGGSIGAGLFIGSGKALSTGGPASLLLGFSVVGIMVVCNIQALGELAVTYPVNGAFYMYSVRFIDPAWGFAIGWQYAISWLITLPFEITCAGLTIQFWTSNINIGVWVAVFLGTLIVIQFFGIKGYGESEFILALIKVIACIGLIILGIIINVGGVPTDTRGYIGGRYWHDPGAFRNGFKGFVSVLVAAAFAYGGAEMAPREATQKPSPFVLAAQLAGIKALPSIINAVITLAVISVANTCSYGSTRTLQALASTGNGPKAFAYVDSKGRPVWFRQAWKLQGRNEEDIPYRSPLGVAGSVVGFGLAAIAIIATFYLAIFPINPKSRVESFFQTCMAAPIAIDWSLGVDLRHVDLDKGRRMDTFPDPADSPEILEKRSSSMMRKMFAILF</sequence>
<evidence type="ECO:0000256" key="8">
    <source>
        <dbReference type="SAM" id="Phobius"/>
    </source>
</evidence>
<feature type="transmembrane region" description="Helical" evidence="8">
    <location>
        <begin position="49"/>
        <end position="67"/>
    </location>
</feature>
<keyword evidence="11" id="KW-1185">Reference proteome</keyword>
<feature type="region of interest" description="Disordered" evidence="7">
    <location>
        <begin position="1"/>
        <end position="33"/>
    </location>
</feature>
<keyword evidence="5 8" id="KW-1133">Transmembrane helix</keyword>
<dbReference type="EMBL" id="CH476615">
    <property type="protein sequence ID" value="EEP75986.1"/>
    <property type="molecule type" value="Genomic_DNA"/>
</dbReference>
<name>C4JEJ4_UNCRE</name>
<proteinExistence type="predicted"/>
<evidence type="ECO:0000313" key="11">
    <source>
        <dbReference type="Proteomes" id="UP000002058"/>
    </source>
</evidence>
<dbReference type="Proteomes" id="UP000002058">
    <property type="component" value="Unassembled WGS sequence"/>
</dbReference>
<keyword evidence="6 8" id="KW-0472">Membrane</keyword>
<gene>
    <name evidence="10" type="ORF">UREG_00833</name>
</gene>
<dbReference type="Pfam" id="PF00324">
    <property type="entry name" value="AA_permease"/>
    <property type="match status" value="3"/>
</dbReference>
<keyword evidence="3 8" id="KW-0812">Transmembrane</keyword>
<feature type="transmembrane region" description="Helical" evidence="8">
    <location>
        <begin position="189"/>
        <end position="212"/>
    </location>
</feature>
<evidence type="ECO:0000256" key="2">
    <source>
        <dbReference type="ARBA" id="ARBA00022448"/>
    </source>
</evidence>
<dbReference type="Gene3D" id="1.20.1740.10">
    <property type="entry name" value="Amino acid/polyamine transporter I"/>
    <property type="match status" value="2"/>
</dbReference>
<comment type="subcellular location">
    <subcellularLocation>
        <location evidence="1">Membrane</location>
        <topology evidence="1">Multi-pass membrane protein</topology>
    </subcellularLocation>
</comment>
<feature type="transmembrane region" description="Helical" evidence="8">
    <location>
        <begin position="348"/>
        <end position="372"/>
    </location>
</feature>
<dbReference type="InterPro" id="IPR050524">
    <property type="entry name" value="APC_YAT"/>
</dbReference>
<evidence type="ECO:0000259" key="9">
    <source>
        <dbReference type="Pfam" id="PF00324"/>
    </source>
</evidence>
<feature type="domain" description="Amino acid permease/ SLC12A" evidence="9">
    <location>
        <begin position="258"/>
        <end position="326"/>
    </location>
</feature>
<evidence type="ECO:0000313" key="10">
    <source>
        <dbReference type="EMBL" id="EEP75986.1"/>
    </source>
</evidence>
<dbReference type="PANTHER" id="PTHR43341">
    <property type="entry name" value="AMINO ACID PERMEASE"/>
    <property type="match status" value="1"/>
</dbReference>
<dbReference type="OrthoDB" id="3900342at2759"/>
<protein>
    <recommendedName>
        <fullName evidence="9">Amino acid permease/ SLC12A domain-containing protein</fullName>
    </recommendedName>
</protein>
<feature type="transmembrane region" description="Helical" evidence="8">
    <location>
        <begin position="271"/>
        <end position="292"/>
    </location>
</feature>
<reference evidence="11" key="1">
    <citation type="journal article" date="2009" name="Genome Res.">
        <title>Comparative genomic analyses of the human fungal pathogens Coccidioides and their relatives.</title>
        <authorList>
            <person name="Sharpton T.J."/>
            <person name="Stajich J.E."/>
            <person name="Rounsley S.D."/>
            <person name="Gardner M.J."/>
            <person name="Wortman J.R."/>
            <person name="Jordar V.S."/>
            <person name="Maiti R."/>
            <person name="Kodira C.D."/>
            <person name="Neafsey D.E."/>
            <person name="Zeng Q."/>
            <person name="Hung C.-Y."/>
            <person name="McMahan C."/>
            <person name="Muszewska A."/>
            <person name="Grynberg M."/>
            <person name="Mandel M.A."/>
            <person name="Kellner E.M."/>
            <person name="Barker B.M."/>
            <person name="Galgiani J.N."/>
            <person name="Orbach M.J."/>
            <person name="Kirkland T.N."/>
            <person name="Cole G.T."/>
            <person name="Henn M.R."/>
            <person name="Birren B.W."/>
            <person name="Taylor J.W."/>
        </authorList>
    </citation>
    <scope>NUCLEOTIDE SEQUENCE [LARGE SCALE GENOMIC DNA]</scope>
    <source>
        <strain evidence="11">UAMH 1704</strain>
    </source>
</reference>
<dbReference type="InParanoid" id="C4JEJ4"/>
<feature type="compositionally biased region" description="Basic and acidic residues" evidence="7">
    <location>
        <begin position="1"/>
        <end position="17"/>
    </location>
</feature>
<dbReference type="VEuPathDB" id="FungiDB:UREG_00833"/>
<dbReference type="KEGG" id="ure:UREG_00833"/>
<dbReference type="PANTHER" id="PTHR43341:SF1">
    <property type="entry name" value="GENERAL AMINO-ACID PERMEASE GAP1"/>
    <property type="match status" value="1"/>
</dbReference>
<feature type="transmembrane region" description="Helical" evidence="8">
    <location>
        <begin position="158"/>
        <end position="177"/>
    </location>
</feature>
<dbReference type="GO" id="GO:0016020">
    <property type="term" value="C:membrane"/>
    <property type="evidence" value="ECO:0007669"/>
    <property type="project" value="UniProtKB-SubCell"/>
</dbReference>
<dbReference type="InterPro" id="IPR004841">
    <property type="entry name" value="AA-permease/SLC12A_dom"/>
</dbReference>
<evidence type="ECO:0000256" key="3">
    <source>
        <dbReference type="ARBA" id="ARBA00022692"/>
    </source>
</evidence>
<accession>C4JEJ4</accession>
<dbReference type="GO" id="GO:0015171">
    <property type="term" value="F:amino acid transmembrane transporter activity"/>
    <property type="evidence" value="ECO:0007669"/>
    <property type="project" value="TreeGrafter"/>
</dbReference>
<keyword evidence="2" id="KW-0813">Transport</keyword>
<feature type="domain" description="Amino acid permease/ SLC12A" evidence="9">
    <location>
        <begin position="49"/>
        <end position="252"/>
    </location>
</feature>
<feature type="compositionally biased region" description="Basic and acidic residues" evidence="7">
    <location>
        <begin position="24"/>
        <end position="33"/>
    </location>
</feature>
<dbReference type="RefSeq" id="XP_002541319.1">
    <property type="nucleotide sequence ID" value="XM_002541273.1"/>
</dbReference>
<evidence type="ECO:0000256" key="7">
    <source>
        <dbReference type="SAM" id="MobiDB-lite"/>
    </source>
</evidence>
<dbReference type="OMA" id="NINIGVW"/>
<dbReference type="HOGENOM" id="CLU_007946_12_0_1"/>
<feature type="domain" description="Amino acid permease/ SLC12A" evidence="9">
    <location>
        <begin position="328"/>
        <end position="395"/>
    </location>
</feature>
<feature type="transmembrane region" description="Helical" evidence="8">
    <location>
        <begin position="79"/>
        <end position="98"/>
    </location>
</feature>
<evidence type="ECO:0000256" key="6">
    <source>
        <dbReference type="ARBA" id="ARBA00023136"/>
    </source>
</evidence>
<evidence type="ECO:0000256" key="4">
    <source>
        <dbReference type="ARBA" id="ARBA00022970"/>
    </source>
</evidence>
<dbReference type="eggNOG" id="KOG1286">
    <property type="taxonomic scope" value="Eukaryota"/>
</dbReference>
<evidence type="ECO:0000256" key="1">
    <source>
        <dbReference type="ARBA" id="ARBA00004141"/>
    </source>
</evidence>
<feature type="transmembrane region" description="Helical" evidence="8">
    <location>
        <begin position="232"/>
        <end position="250"/>
    </location>
</feature>
<dbReference type="GeneID" id="8444431"/>
<keyword evidence="4" id="KW-0029">Amino-acid transport</keyword>
<dbReference type="AlphaFoldDB" id="C4JEJ4"/>
<organism evidence="10 11">
    <name type="scientific">Uncinocarpus reesii (strain UAMH 1704)</name>
    <dbReference type="NCBI Taxonomy" id="336963"/>
    <lineage>
        <taxon>Eukaryota</taxon>
        <taxon>Fungi</taxon>
        <taxon>Dikarya</taxon>
        <taxon>Ascomycota</taxon>
        <taxon>Pezizomycotina</taxon>
        <taxon>Eurotiomycetes</taxon>
        <taxon>Eurotiomycetidae</taxon>
        <taxon>Onygenales</taxon>
        <taxon>Onygenaceae</taxon>
        <taxon>Uncinocarpus</taxon>
    </lineage>
</organism>
<evidence type="ECO:0000256" key="5">
    <source>
        <dbReference type="ARBA" id="ARBA00022989"/>
    </source>
</evidence>